<dbReference type="RefSeq" id="WP_193926491.1">
    <property type="nucleotide sequence ID" value="NZ_JADEYC010000002.1"/>
</dbReference>
<dbReference type="Gene3D" id="1.10.3630.10">
    <property type="entry name" value="yeast vps74-n-term truncation variant domain like"/>
    <property type="match status" value="1"/>
</dbReference>
<dbReference type="InterPro" id="IPR008628">
    <property type="entry name" value="GPP34-like"/>
</dbReference>
<name>A0A929FYT5_9PSEU</name>
<dbReference type="GO" id="GO:0070273">
    <property type="term" value="F:phosphatidylinositol-4-phosphate binding"/>
    <property type="evidence" value="ECO:0007669"/>
    <property type="project" value="InterPro"/>
</dbReference>
<keyword evidence="3" id="KW-0446">Lipid-binding</keyword>
<organism evidence="5 6">
    <name type="scientific">Saccharopolyspora montiporae</name>
    <dbReference type="NCBI Taxonomy" id="2781240"/>
    <lineage>
        <taxon>Bacteria</taxon>
        <taxon>Bacillati</taxon>
        <taxon>Actinomycetota</taxon>
        <taxon>Actinomycetes</taxon>
        <taxon>Pseudonocardiales</taxon>
        <taxon>Pseudonocardiaceae</taxon>
        <taxon>Saccharopolyspora</taxon>
    </lineage>
</organism>
<protein>
    <submittedName>
        <fullName evidence="5">GPP34 family phosphoprotein</fullName>
    </submittedName>
</protein>
<evidence type="ECO:0000256" key="1">
    <source>
        <dbReference type="ARBA" id="ARBA00004255"/>
    </source>
</evidence>
<keyword evidence="2" id="KW-0333">Golgi apparatus</keyword>
<dbReference type="Pfam" id="PF05719">
    <property type="entry name" value="GPP34"/>
    <property type="match status" value="1"/>
</dbReference>
<evidence type="ECO:0000313" key="5">
    <source>
        <dbReference type="EMBL" id="MBE9373042.1"/>
    </source>
</evidence>
<comment type="caution">
    <text evidence="5">The sequence shown here is derived from an EMBL/GenBank/DDBJ whole genome shotgun (WGS) entry which is preliminary data.</text>
</comment>
<keyword evidence="6" id="KW-1185">Reference proteome</keyword>
<dbReference type="AlphaFoldDB" id="A0A929FYT5"/>
<accession>A0A929FYT5</accession>
<dbReference type="GO" id="GO:0005737">
    <property type="term" value="C:cytoplasm"/>
    <property type="evidence" value="ECO:0007669"/>
    <property type="project" value="UniProtKB-ARBA"/>
</dbReference>
<evidence type="ECO:0000313" key="6">
    <source>
        <dbReference type="Proteomes" id="UP000598360"/>
    </source>
</evidence>
<proteinExistence type="predicted"/>
<comment type="subcellular location">
    <subcellularLocation>
        <location evidence="1">Golgi apparatus membrane</location>
        <topology evidence="1">Peripheral membrane protein</topology>
        <orientation evidence="1">Cytoplasmic side</orientation>
    </subcellularLocation>
</comment>
<gene>
    <name evidence="5" type="ORF">IQ251_01140</name>
</gene>
<dbReference type="EMBL" id="JADEYC010000002">
    <property type="protein sequence ID" value="MBE9373042.1"/>
    <property type="molecule type" value="Genomic_DNA"/>
</dbReference>
<dbReference type="GO" id="GO:0012505">
    <property type="term" value="C:endomembrane system"/>
    <property type="evidence" value="ECO:0007669"/>
    <property type="project" value="UniProtKB-ARBA"/>
</dbReference>
<evidence type="ECO:0000256" key="4">
    <source>
        <dbReference type="ARBA" id="ARBA00023136"/>
    </source>
</evidence>
<dbReference type="Proteomes" id="UP000598360">
    <property type="component" value="Unassembled WGS sequence"/>
</dbReference>
<dbReference type="InterPro" id="IPR038261">
    <property type="entry name" value="GPP34-like_sf"/>
</dbReference>
<keyword evidence="4" id="KW-0472">Membrane</keyword>
<reference evidence="5" key="1">
    <citation type="submission" date="2020-10" db="EMBL/GenBank/DDBJ databases">
        <title>Diversity and distribution of actinomycetes associated with coral in the coast of Hainan.</title>
        <authorList>
            <person name="Li F."/>
        </authorList>
    </citation>
    <scope>NUCLEOTIDE SEQUENCE</scope>
    <source>
        <strain evidence="5">HNM0983</strain>
    </source>
</reference>
<sequence>MLITEELFLLLRRDDGKPESALAQNGYGLAGAVVSDLVLAEQVAVSDDEDPRLSAVPDAHAEHPVLAAALDRLRERDGTKLSSLVADRKLNPEQDVVRSLTEAGMIRVEEKRALGFVPEKYPTVDAEPERALRERLRAVLAGGTPQPADGVLLSILQGIDLVARVLDEEKGELGKKDLKRRIAEVSEESVAGHAVAKAVRSVNTAIMSAVIIPGVVTGGS</sequence>
<evidence type="ECO:0000256" key="3">
    <source>
        <dbReference type="ARBA" id="ARBA00023121"/>
    </source>
</evidence>
<evidence type="ECO:0000256" key="2">
    <source>
        <dbReference type="ARBA" id="ARBA00023034"/>
    </source>
</evidence>